<dbReference type="PANTHER" id="PTHR21192:SF2">
    <property type="entry name" value="NADH DEHYDROGENASE [UBIQUINONE] 1 ALPHA SUBCOMPLEX ASSEMBLY FACTOR 3"/>
    <property type="match status" value="1"/>
</dbReference>
<dbReference type="AlphaFoldDB" id="A0A8K0AHQ2"/>
<name>A0A8K0AHQ2_ANDGO</name>
<evidence type="ECO:0000313" key="2">
    <source>
        <dbReference type="Proteomes" id="UP000799049"/>
    </source>
</evidence>
<proteinExistence type="predicted"/>
<dbReference type="SUPFAM" id="SSF64076">
    <property type="entry name" value="MTH938-like"/>
    <property type="match status" value="1"/>
</dbReference>
<dbReference type="InterPro" id="IPR036748">
    <property type="entry name" value="MTH938-like_sf"/>
</dbReference>
<protein>
    <submittedName>
        <fullName evidence="1">Mitochondrial Complex I (CI) assembly protein NDUFAF3</fullName>
    </submittedName>
</protein>
<dbReference type="Proteomes" id="UP000799049">
    <property type="component" value="Unassembled WGS sequence"/>
</dbReference>
<gene>
    <name evidence="1" type="ORF">ANDGO_00657</name>
</gene>
<dbReference type="Pfam" id="PF04430">
    <property type="entry name" value="DUF498"/>
    <property type="match status" value="1"/>
</dbReference>
<evidence type="ECO:0000313" key="1">
    <source>
        <dbReference type="EMBL" id="KAF0852729.1"/>
    </source>
</evidence>
<accession>A0A8K0AHQ2</accession>
<dbReference type="PANTHER" id="PTHR21192">
    <property type="entry name" value="NUCLEAR PROTEIN E3-3"/>
    <property type="match status" value="1"/>
</dbReference>
<dbReference type="OrthoDB" id="20681at2759"/>
<dbReference type="EMBL" id="VRVR01000019">
    <property type="protein sequence ID" value="KAF0852729.1"/>
    <property type="molecule type" value="Genomic_DNA"/>
</dbReference>
<dbReference type="GO" id="GO:0005743">
    <property type="term" value="C:mitochondrial inner membrane"/>
    <property type="evidence" value="ECO:0007669"/>
    <property type="project" value="TreeGrafter"/>
</dbReference>
<organism evidence="1 2">
    <name type="scientific">Andalucia godoyi</name>
    <name type="common">Flagellate</name>
    <dbReference type="NCBI Taxonomy" id="505711"/>
    <lineage>
        <taxon>Eukaryota</taxon>
        <taxon>Discoba</taxon>
        <taxon>Jakobida</taxon>
        <taxon>Andalucina</taxon>
        <taxon>Andaluciidae</taxon>
        <taxon>Andalucia</taxon>
    </lineage>
</organism>
<dbReference type="InterPro" id="IPR007523">
    <property type="entry name" value="NDUFAF3/AAMDC"/>
</dbReference>
<dbReference type="GO" id="GO:0032981">
    <property type="term" value="P:mitochondrial respiratory chain complex I assembly"/>
    <property type="evidence" value="ECO:0007669"/>
    <property type="project" value="TreeGrafter"/>
</dbReference>
<sequence>MLSRRVLHGMLRSSSRYFDDLNLIANETAKIQIAGLTSTGLLVNDFLILEKRVLCLPRHAHVVNSESTALQIAVPILNLDPRPEILLVGLHNHPSSVSVQTTSAGPCGIGKDVPATIQSQLVPFLDQMKHAGIAVEIQEITAACATFNILNQEDRAVAALLFLAPSTRQ</sequence>
<keyword evidence="2" id="KW-1185">Reference proteome</keyword>
<dbReference type="Gene3D" id="3.40.1230.10">
    <property type="entry name" value="MTH938-like"/>
    <property type="match status" value="1"/>
</dbReference>
<reference evidence="1" key="1">
    <citation type="submission" date="2019-09" db="EMBL/GenBank/DDBJ databases">
        <title>The Mitochondrial Proteome of the Jakobid, Andalucia godoyi, a Protist With the Most Gene-Rich and Bacteria-Like Mitochondrial Genome.</title>
        <authorList>
            <person name="Gray M.W."/>
            <person name="Burger G."/>
            <person name="Derelle R."/>
            <person name="Klimes V."/>
            <person name="Leger M."/>
            <person name="Sarrasin M."/>
            <person name="Vlcek C."/>
            <person name="Roger A.J."/>
            <person name="Elias M."/>
            <person name="Lang B.F."/>
        </authorList>
    </citation>
    <scope>NUCLEOTIDE SEQUENCE</scope>
    <source>
        <strain evidence="1">And28</strain>
    </source>
</reference>
<comment type="caution">
    <text evidence="1">The sequence shown here is derived from an EMBL/GenBank/DDBJ whole genome shotgun (WGS) entry which is preliminary data.</text>
</comment>